<sequence length="278" mass="30987">MDRILNYLSSKAPDLAAFGIKILLSLAAFYIGTRVIKWLMSFFRKSMEKVHVDTGVIQFISSILRILLYALLLFSIATQFGVTEASVAALIGSAGLTLGLGLQGSLSNLAGGVLILIFKPFLVGDYIIEHGTNCEGTVVKIEMCYTTLSTMDNKRIVIPNGTLSNNSLTNVTAKDRRRLEMKVGISYESDMKKAKSIMENLLKDEPDILSDEEMVVFVDELGPSAVILGFRAWVLTDRYWPVKWRMNEEIKEAFDEAGIEIPYQQLDVRMRSEAAARD</sequence>
<dbReference type="InterPro" id="IPR011066">
    <property type="entry name" value="MscS_channel_C_sf"/>
</dbReference>
<comment type="caution">
    <text evidence="10">The sequence shown here is derived from an EMBL/GenBank/DDBJ whole genome shotgun (WGS) entry which is preliminary data.</text>
</comment>
<feature type="domain" description="Mechanosensitive ion channel MscS C-terminal" evidence="9">
    <location>
        <begin position="180"/>
        <end position="261"/>
    </location>
</feature>
<gene>
    <name evidence="10" type="ORF">IAA45_03620</name>
</gene>
<dbReference type="SUPFAM" id="SSF82689">
    <property type="entry name" value="Mechanosensitive channel protein MscS (YggB), C-terminal domain"/>
    <property type="match status" value="1"/>
</dbReference>
<dbReference type="Pfam" id="PF21082">
    <property type="entry name" value="MS_channel_3rd"/>
    <property type="match status" value="1"/>
</dbReference>
<dbReference type="SUPFAM" id="SSF82861">
    <property type="entry name" value="Mechanosensitive channel protein MscS (YggB), transmembrane region"/>
    <property type="match status" value="1"/>
</dbReference>
<evidence type="ECO:0000256" key="2">
    <source>
        <dbReference type="ARBA" id="ARBA00008017"/>
    </source>
</evidence>
<keyword evidence="5 7" id="KW-1133">Transmembrane helix</keyword>
<evidence type="ECO:0000256" key="5">
    <source>
        <dbReference type="ARBA" id="ARBA00022989"/>
    </source>
</evidence>
<dbReference type="InterPro" id="IPR011014">
    <property type="entry name" value="MscS_channel_TM-2"/>
</dbReference>
<evidence type="ECO:0000259" key="8">
    <source>
        <dbReference type="Pfam" id="PF00924"/>
    </source>
</evidence>
<evidence type="ECO:0000256" key="1">
    <source>
        <dbReference type="ARBA" id="ARBA00004651"/>
    </source>
</evidence>
<feature type="domain" description="Mechanosensitive ion channel MscS" evidence="8">
    <location>
        <begin position="105"/>
        <end position="172"/>
    </location>
</feature>
<dbReference type="Gene3D" id="2.30.30.60">
    <property type="match status" value="1"/>
</dbReference>
<accession>A0A9D1WGU4</accession>
<dbReference type="InterPro" id="IPR006686">
    <property type="entry name" value="MscS_channel_CS"/>
</dbReference>
<reference evidence="10" key="1">
    <citation type="journal article" date="2021" name="PeerJ">
        <title>Extensive microbial diversity within the chicken gut microbiome revealed by metagenomics and culture.</title>
        <authorList>
            <person name="Gilroy R."/>
            <person name="Ravi A."/>
            <person name="Getino M."/>
            <person name="Pursley I."/>
            <person name="Horton D.L."/>
            <person name="Alikhan N.F."/>
            <person name="Baker D."/>
            <person name="Gharbi K."/>
            <person name="Hall N."/>
            <person name="Watson M."/>
            <person name="Adriaenssens E.M."/>
            <person name="Foster-Nyarko E."/>
            <person name="Jarju S."/>
            <person name="Secka A."/>
            <person name="Antonio M."/>
            <person name="Oren A."/>
            <person name="Chaudhuri R.R."/>
            <person name="La Ragione R."/>
            <person name="Hildebrand F."/>
            <person name="Pallen M.J."/>
        </authorList>
    </citation>
    <scope>NUCLEOTIDE SEQUENCE</scope>
    <source>
        <strain evidence="10">ChiSjej1B19-8411</strain>
    </source>
</reference>
<dbReference type="InterPro" id="IPR023408">
    <property type="entry name" value="MscS_beta-dom_sf"/>
</dbReference>
<proteinExistence type="inferred from homology"/>
<dbReference type="InterPro" id="IPR049278">
    <property type="entry name" value="MS_channel_C"/>
</dbReference>
<name>A0A9D1WGU4_9FIRM</name>
<evidence type="ECO:0000256" key="6">
    <source>
        <dbReference type="ARBA" id="ARBA00023136"/>
    </source>
</evidence>
<dbReference type="InterPro" id="IPR010920">
    <property type="entry name" value="LSM_dom_sf"/>
</dbReference>
<keyword evidence="3" id="KW-1003">Cell membrane</keyword>
<dbReference type="InterPro" id="IPR045275">
    <property type="entry name" value="MscS_archaea/bacteria_type"/>
</dbReference>
<comment type="subcellular location">
    <subcellularLocation>
        <location evidence="1">Cell membrane</location>
        <topology evidence="1">Multi-pass membrane protein</topology>
    </subcellularLocation>
</comment>
<dbReference type="Proteomes" id="UP000886817">
    <property type="component" value="Unassembled WGS sequence"/>
</dbReference>
<evidence type="ECO:0000313" key="10">
    <source>
        <dbReference type="EMBL" id="HIX58788.1"/>
    </source>
</evidence>
<dbReference type="SUPFAM" id="SSF50182">
    <property type="entry name" value="Sm-like ribonucleoproteins"/>
    <property type="match status" value="1"/>
</dbReference>
<dbReference type="AlphaFoldDB" id="A0A9D1WGU4"/>
<reference evidence="10" key="2">
    <citation type="submission" date="2021-04" db="EMBL/GenBank/DDBJ databases">
        <authorList>
            <person name="Gilroy R."/>
        </authorList>
    </citation>
    <scope>NUCLEOTIDE SEQUENCE</scope>
    <source>
        <strain evidence="10">ChiSjej1B19-8411</strain>
    </source>
</reference>
<protein>
    <submittedName>
        <fullName evidence="10">Mechanosensitive ion channel family protein</fullName>
    </submittedName>
</protein>
<evidence type="ECO:0000313" key="11">
    <source>
        <dbReference type="Proteomes" id="UP000886817"/>
    </source>
</evidence>
<dbReference type="EMBL" id="DXEX01000085">
    <property type="protein sequence ID" value="HIX58788.1"/>
    <property type="molecule type" value="Genomic_DNA"/>
</dbReference>
<evidence type="ECO:0000259" key="9">
    <source>
        <dbReference type="Pfam" id="PF21082"/>
    </source>
</evidence>
<dbReference type="GO" id="GO:0005886">
    <property type="term" value="C:plasma membrane"/>
    <property type="evidence" value="ECO:0007669"/>
    <property type="project" value="UniProtKB-SubCell"/>
</dbReference>
<feature type="transmembrane region" description="Helical" evidence="7">
    <location>
        <begin position="89"/>
        <end position="118"/>
    </location>
</feature>
<keyword evidence="4 7" id="KW-0812">Transmembrane</keyword>
<dbReference type="GO" id="GO:0008381">
    <property type="term" value="F:mechanosensitive monoatomic ion channel activity"/>
    <property type="evidence" value="ECO:0007669"/>
    <property type="project" value="InterPro"/>
</dbReference>
<evidence type="ECO:0000256" key="3">
    <source>
        <dbReference type="ARBA" id="ARBA00022475"/>
    </source>
</evidence>
<dbReference type="PANTHER" id="PTHR30221">
    <property type="entry name" value="SMALL-CONDUCTANCE MECHANOSENSITIVE CHANNEL"/>
    <property type="match status" value="1"/>
</dbReference>
<keyword evidence="6 7" id="KW-0472">Membrane</keyword>
<evidence type="ECO:0000256" key="4">
    <source>
        <dbReference type="ARBA" id="ARBA00022692"/>
    </source>
</evidence>
<organism evidence="10 11">
    <name type="scientific">Candidatus Blautia gallistercoris</name>
    <dbReference type="NCBI Taxonomy" id="2838490"/>
    <lineage>
        <taxon>Bacteria</taxon>
        <taxon>Bacillati</taxon>
        <taxon>Bacillota</taxon>
        <taxon>Clostridia</taxon>
        <taxon>Lachnospirales</taxon>
        <taxon>Lachnospiraceae</taxon>
        <taxon>Blautia</taxon>
    </lineage>
</organism>
<comment type="similarity">
    <text evidence="2">Belongs to the MscS (TC 1.A.23) family.</text>
</comment>
<dbReference type="InterPro" id="IPR006685">
    <property type="entry name" value="MscS_channel_2nd"/>
</dbReference>
<dbReference type="Pfam" id="PF00924">
    <property type="entry name" value="MS_channel_2nd"/>
    <property type="match status" value="1"/>
</dbReference>
<dbReference type="Gene3D" id="3.30.70.100">
    <property type="match status" value="1"/>
</dbReference>
<dbReference type="Gene3D" id="1.10.287.1260">
    <property type="match status" value="1"/>
</dbReference>
<dbReference type="PANTHER" id="PTHR30221:SF1">
    <property type="entry name" value="SMALL-CONDUCTANCE MECHANOSENSITIVE CHANNEL"/>
    <property type="match status" value="1"/>
</dbReference>
<dbReference type="PROSITE" id="PS01246">
    <property type="entry name" value="UPF0003"/>
    <property type="match status" value="1"/>
</dbReference>
<evidence type="ECO:0000256" key="7">
    <source>
        <dbReference type="SAM" id="Phobius"/>
    </source>
</evidence>
<feature type="transmembrane region" description="Helical" evidence="7">
    <location>
        <begin position="15"/>
        <end position="36"/>
    </location>
</feature>
<feature type="transmembrane region" description="Helical" evidence="7">
    <location>
        <begin position="56"/>
        <end position="77"/>
    </location>
</feature>